<comment type="caution">
    <text evidence="1">The sequence shown here is derived from an EMBL/GenBank/DDBJ whole genome shotgun (WGS) entry which is preliminary data.</text>
</comment>
<dbReference type="Proteomes" id="UP001148838">
    <property type="component" value="Unassembled WGS sequence"/>
</dbReference>
<accession>A0ABQ8TP99</accession>
<keyword evidence="2" id="KW-1185">Reference proteome</keyword>
<protein>
    <submittedName>
        <fullName evidence="1">Uncharacterized protein</fullName>
    </submittedName>
</protein>
<name>A0ABQ8TP99_PERAM</name>
<gene>
    <name evidence="1" type="ORF">ANN_09685</name>
</gene>
<reference evidence="1 2" key="1">
    <citation type="journal article" date="2022" name="Allergy">
        <title>Genome assembly and annotation of Periplaneta americana reveal a comprehensive cockroach allergen profile.</title>
        <authorList>
            <person name="Wang L."/>
            <person name="Xiong Q."/>
            <person name="Saelim N."/>
            <person name="Wang L."/>
            <person name="Nong W."/>
            <person name="Wan A.T."/>
            <person name="Shi M."/>
            <person name="Liu X."/>
            <person name="Cao Q."/>
            <person name="Hui J.H.L."/>
            <person name="Sookrung N."/>
            <person name="Leung T.F."/>
            <person name="Tungtrongchitr A."/>
            <person name="Tsui S.K.W."/>
        </authorList>
    </citation>
    <scope>NUCLEOTIDE SEQUENCE [LARGE SCALE GENOMIC DNA]</scope>
    <source>
        <strain evidence="1">PWHHKU_190912</strain>
    </source>
</reference>
<sequence length="125" mass="13849">MSSTKDGNERGTSITADNIRAVRDLIEEDQRVTISDIASHVGISFGSVQAIISDELKFRKLSASVALFTRVNISPGCCYYLEKRTYDAENMCNNSVTSSYRNINEHLVDHSALAYKVKSQIRLAG</sequence>
<organism evidence="1 2">
    <name type="scientific">Periplaneta americana</name>
    <name type="common">American cockroach</name>
    <name type="synonym">Blatta americana</name>
    <dbReference type="NCBI Taxonomy" id="6978"/>
    <lineage>
        <taxon>Eukaryota</taxon>
        <taxon>Metazoa</taxon>
        <taxon>Ecdysozoa</taxon>
        <taxon>Arthropoda</taxon>
        <taxon>Hexapoda</taxon>
        <taxon>Insecta</taxon>
        <taxon>Pterygota</taxon>
        <taxon>Neoptera</taxon>
        <taxon>Polyneoptera</taxon>
        <taxon>Dictyoptera</taxon>
        <taxon>Blattodea</taxon>
        <taxon>Blattoidea</taxon>
        <taxon>Blattidae</taxon>
        <taxon>Blattinae</taxon>
        <taxon>Periplaneta</taxon>
    </lineage>
</organism>
<evidence type="ECO:0000313" key="2">
    <source>
        <dbReference type="Proteomes" id="UP001148838"/>
    </source>
</evidence>
<dbReference type="EMBL" id="JAJSOF020000005">
    <property type="protein sequence ID" value="KAJ4447678.1"/>
    <property type="molecule type" value="Genomic_DNA"/>
</dbReference>
<proteinExistence type="predicted"/>
<evidence type="ECO:0000313" key="1">
    <source>
        <dbReference type="EMBL" id="KAJ4447678.1"/>
    </source>
</evidence>